<feature type="domain" description="Guanylate kinase-like" evidence="16">
    <location>
        <begin position="256"/>
        <end position="451"/>
    </location>
</feature>
<dbReference type="InterPro" id="IPR014851">
    <property type="entry name" value="BCS1_N"/>
</dbReference>
<evidence type="ECO:0000256" key="12">
    <source>
        <dbReference type="ARBA" id="ARBA00032816"/>
    </source>
</evidence>
<reference evidence="18" key="1">
    <citation type="submission" date="2022-11" db="UniProtKB">
        <authorList>
            <consortium name="WormBaseParasite"/>
        </authorList>
    </citation>
    <scope>IDENTIFICATION</scope>
</reference>
<dbReference type="InterPro" id="IPR027417">
    <property type="entry name" value="P-loop_NTPase"/>
</dbReference>
<evidence type="ECO:0000256" key="7">
    <source>
        <dbReference type="ARBA" id="ARBA00022801"/>
    </source>
</evidence>
<comment type="subcellular location">
    <subcellularLocation>
        <location evidence="1">Mitochondrion inner membrane</location>
        <topology evidence="1">Single-pass membrane protein</topology>
    </subcellularLocation>
</comment>
<keyword evidence="11 15" id="KW-0472">Membrane</keyword>
<dbReference type="InterPro" id="IPR008144">
    <property type="entry name" value="Guanylate_kin-like_dom"/>
</dbReference>
<name>A0A914PX94_9BILA</name>
<dbReference type="Pfam" id="PF08740">
    <property type="entry name" value="BCS1_N"/>
    <property type="match status" value="1"/>
</dbReference>
<evidence type="ECO:0000256" key="15">
    <source>
        <dbReference type="SAM" id="Phobius"/>
    </source>
</evidence>
<keyword evidence="17" id="KW-1185">Reference proteome</keyword>
<evidence type="ECO:0000259" key="16">
    <source>
        <dbReference type="PROSITE" id="PS50052"/>
    </source>
</evidence>
<dbReference type="AlphaFoldDB" id="A0A914PX94"/>
<sequence length="451" mass="51986">MDIGNLICDNQKMDLSNIKLNNITSDEVFQLIIEKIFANPIFSGGALLSIAGFFWYFVDWAWSFGQQLFRERYFTSLELTNENMTYRWVVNHINQNSKWETRNLSVESTLDENETGVTSLKHKFIPGLGNHYFYYKNRLVYFERTRDKRNVMVLDERGSSLSKRMETVTLSTYGGSIEFWRQFLDDASKEFLDAMDKGLAIHINRSDYWEESGSPRRKRAMETVILADGVSESLHNDLKSFLTSASWYHDRGIPYRRGYLLYGPPGTGKSSFIAALASQFGYGIAMLSLTNKFLSDSELNYLLNNAPTKCFIILEDIDAAFKNREKVEDEDDKNTVDSSITLSGLLNAIDGIASSEERILFMTTNYKEHLDSAIIRPGRIDYQVYLGHCTPEMVKKMFKRFYENISEEYIDKFSEATSKFEKTFSPAELQKHLILYKDSPEAAIEHANDLI</sequence>
<dbReference type="PROSITE" id="PS50052">
    <property type="entry name" value="GUANYLATE_KINASE_2"/>
    <property type="match status" value="1"/>
</dbReference>
<evidence type="ECO:0000256" key="11">
    <source>
        <dbReference type="ARBA" id="ARBA00023136"/>
    </source>
</evidence>
<dbReference type="PROSITE" id="PS00674">
    <property type="entry name" value="AAA"/>
    <property type="match status" value="1"/>
</dbReference>
<evidence type="ECO:0000256" key="6">
    <source>
        <dbReference type="ARBA" id="ARBA00022792"/>
    </source>
</evidence>
<feature type="transmembrane region" description="Helical" evidence="15">
    <location>
        <begin position="41"/>
        <end position="62"/>
    </location>
</feature>
<organism evidence="17 18">
    <name type="scientific">Panagrolaimus davidi</name>
    <dbReference type="NCBI Taxonomy" id="227884"/>
    <lineage>
        <taxon>Eukaryota</taxon>
        <taxon>Metazoa</taxon>
        <taxon>Ecdysozoa</taxon>
        <taxon>Nematoda</taxon>
        <taxon>Chromadorea</taxon>
        <taxon>Rhabditida</taxon>
        <taxon>Tylenchina</taxon>
        <taxon>Panagrolaimomorpha</taxon>
        <taxon>Panagrolaimoidea</taxon>
        <taxon>Panagrolaimidae</taxon>
        <taxon>Panagrolaimus</taxon>
    </lineage>
</organism>
<keyword evidence="4 15" id="KW-0812">Transmembrane</keyword>
<dbReference type="InterPro" id="IPR050747">
    <property type="entry name" value="Mitochondrial_chaperone_BCS1"/>
</dbReference>
<dbReference type="GO" id="GO:0016887">
    <property type="term" value="F:ATP hydrolysis activity"/>
    <property type="evidence" value="ECO:0007669"/>
    <property type="project" value="InterPro"/>
</dbReference>
<dbReference type="InterPro" id="IPR003960">
    <property type="entry name" value="ATPase_AAA_CS"/>
</dbReference>
<keyword evidence="9 15" id="KW-1133">Transmembrane helix</keyword>
<dbReference type="Gene3D" id="3.40.50.300">
    <property type="entry name" value="P-loop containing nucleotide triphosphate hydrolases"/>
    <property type="match status" value="1"/>
</dbReference>
<dbReference type="InterPro" id="IPR057495">
    <property type="entry name" value="AAA_lid_BCS1"/>
</dbReference>
<dbReference type="GO" id="GO:0005524">
    <property type="term" value="F:ATP binding"/>
    <property type="evidence" value="ECO:0007669"/>
    <property type="project" value="UniProtKB-KW"/>
</dbReference>
<evidence type="ECO:0000256" key="2">
    <source>
        <dbReference type="ARBA" id="ARBA00007448"/>
    </source>
</evidence>
<evidence type="ECO:0000256" key="14">
    <source>
        <dbReference type="RuleBase" id="RU003651"/>
    </source>
</evidence>
<keyword evidence="8 14" id="KW-0067">ATP-binding</keyword>
<dbReference type="SUPFAM" id="SSF52540">
    <property type="entry name" value="P-loop containing nucleoside triphosphate hydrolases"/>
    <property type="match status" value="1"/>
</dbReference>
<evidence type="ECO:0000256" key="4">
    <source>
        <dbReference type="ARBA" id="ARBA00022692"/>
    </source>
</evidence>
<dbReference type="Pfam" id="PF25426">
    <property type="entry name" value="AAA_lid_BCS1"/>
    <property type="match status" value="1"/>
</dbReference>
<evidence type="ECO:0000256" key="3">
    <source>
        <dbReference type="ARBA" id="ARBA00016942"/>
    </source>
</evidence>
<evidence type="ECO:0000256" key="5">
    <source>
        <dbReference type="ARBA" id="ARBA00022741"/>
    </source>
</evidence>
<comment type="similarity">
    <text evidence="2">Belongs to the AAA ATPase family. BCS1 subfamily.</text>
</comment>
<dbReference type="SMART" id="SM00382">
    <property type="entry name" value="AAA"/>
    <property type="match status" value="1"/>
</dbReference>
<protein>
    <recommendedName>
        <fullName evidence="3">Mitochondrial chaperone BCS1</fullName>
    </recommendedName>
    <alternativeName>
        <fullName evidence="12">BCS1-like protein</fullName>
    </alternativeName>
</protein>
<dbReference type="InterPro" id="IPR003593">
    <property type="entry name" value="AAA+_ATPase"/>
</dbReference>
<dbReference type="Proteomes" id="UP000887578">
    <property type="component" value="Unplaced"/>
</dbReference>
<evidence type="ECO:0000313" key="17">
    <source>
        <dbReference type="Proteomes" id="UP000887578"/>
    </source>
</evidence>
<keyword evidence="6" id="KW-0999">Mitochondrion inner membrane</keyword>
<keyword evidence="7" id="KW-0378">Hydrolase</keyword>
<accession>A0A914PX94</accession>
<comment type="catalytic activity">
    <reaction evidence="13">
        <text>ATP + H2O = ADP + phosphate + H(+)</text>
        <dbReference type="Rhea" id="RHEA:13065"/>
        <dbReference type="ChEBI" id="CHEBI:15377"/>
        <dbReference type="ChEBI" id="CHEBI:15378"/>
        <dbReference type="ChEBI" id="CHEBI:30616"/>
        <dbReference type="ChEBI" id="CHEBI:43474"/>
        <dbReference type="ChEBI" id="CHEBI:456216"/>
    </reaction>
    <physiologicalReaction direction="left-to-right" evidence="13">
        <dbReference type="Rhea" id="RHEA:13066"/>
    </physiologicalReaction>
</comment>
<dbReference type="CDD" id="cd19510">
    <property type="entry name" value="RecA-like_BCS1"/>
    <property type="match status" value="1"/>
</dbReference>
<evidence type="ECO:0000256" key="8">
    <source>
        <dbReference type="ARBA" id="ARBA00022840"/>
    </source>
</evidence>
<dbReference type="InterPro" id="IPR003959">
    <property type="entry name" value="ATPase_AAA_core"/>
</dbReference>
<dbReference type="SMART" id="SM01024">
    <property type="entry name" value="BCS1_N"/>
    <property type="match status" value="1"/>
</dbReference>
<evidence type="ECO:0000256" key="9">
    <source>
        <dbReference type="ARBA" id="ARBA00022989"/>
    </source>
</evidence>
<dbReference type="WBParaSite" id="PDA_v2.g23435.t1">
    <property type="protein sequence ID" value="PDA_v2.g23435.t1"/>
    <property type="gene ID" value="PDA_v2.g23435"/>
</dbReference>
<evidence type="ECO:0000313" key="18">
    <source>
        <dbReference type="WBParaSite" id="PDA_v2.g23435.t1"/>
    </source>
</evidence>
<keyword evidence="10" id="KW-0496">Mitochondrion</keyword>
<dbReference type="PANTHER" id="PTHR23070">
    <property type="entry name" value="BCS1 AAA-TYPE ATPASE"/>
    <property type="match status" value="1"/>
</dbReference>
<evidence type="ECO:0000256" key="1">
    <source>
        <dbReference type="ARBA" id="ARBA00004434"/>
    </source>
</evidence>
<dbReference type="Pfam" id="PF00004">
    <property type="entry name" value="AAA"/>
    <property type="match status" value="1"/>
</dbReference>
<evidence type="ECO:0000256" key="10">
    <source>
        <dbReference type="ARBA" id="ARBA00023128"/>
    </source>
</evidence>
<proteinExistence type="inferred from homology"/>
<evidence type="ECO:0000256" key="13">
    <source>
        <dbReference type="ARBA" id="ARBA00048778"/>
    </source>
</evidence>
<dbReference type="GO" id="GO:0005743">
    <property type="term" value="C:mitochondrial inner membrane"/>
    <property type="evidence" value="ECO:0007669"/>
    <property type="project" value="UniProtKB-SubCell"/>
</dbReference>
<keyword evidence="5 14" id="KW-0547">Nucleotide-binding</keyword>